<proteinExistence type="predicted"/>
<dbReference type="PANTHER" id="PTHR43798:SF33">
    <property type="entry name" value="HYDROLASE, PUTATIVE (AFU_ORTHOLOGUE AFUA_2G14860)-RELATED"/>
    <property type="match status" value="1"/>
</dbReference>
<gene>
    <name evidence="2" type="ORF">AUEXF2481DRAFT_25489</name>
</gene>
<dbReference type="GO" id="GO:0016020">
    <property type="term" value="C:membrane"/>
    <property type="evidence" value="ECO:0007669"/>
    <property type="project" value="TreeGrafter"/>
</dbReference>
<keyword evidence="3" id="KW-1185">Reference proteome</keyword>
<accession>A0A074YZN6</accession>
<dbReference type="Pfam" id="PF12697">
    <property type="entry name" value="Abhydrolase_6"/>
    <property type="match status" value="1"/>
</dbReference>
<dbReference type="Proteomes" id="UP000030641">
    <property type="component" value="Unassembled WGS sequence"/>
</dbReference>
<evidence type="ECO:0000313" key="3">
    <source>
        <dbReference type="Proteomes" id="UP000030641"/>
    </source>
</evidence>
<sequence>MSTSFKIVEHRTPCQSIREYPQATSTYQEEVLYLSAKQYIPLNRTPQEGDVTILAAHASAFPKELYEPLWEDLLKQSEKAGYGIRSIWMADVANQGASYVLNEDKIGNDPNYADHARDLLSLINTHRSEFTRPIIGVGHSMGTISLCLLAQMHPRLLTSIVMLDAIIISKPLPAWVPMTRMPSFRKDLWPSRSAAETAFRKNFLLKPFDQRVVEKILEVSIRPTPTLLYPEGTAEEKDKQSYTLTTPKHQEAMSVARPNYKNLNWEDKSDLVARSTHPDLWPCAPIVSPFYKSEGRTAWMFLSHLRPSVLWIYGGDSYTMDPEERSAKMKRTGTGWNGSGGAEMGRVKEQVVKGTGHFLCFEKIEETAEKVSNWLDSEVKIWKDLEKVIVDKDWLEQDLVGRQRMDVRWLEGVKKWKGDQKAVPLSKL</sequence>
<dbReference type="OrthoDB" id="94039at2759"/>
<dbReference type="InterPro" id="IPR000073">
    <property type="entry name" value="AB_hydrolase_1"/>
</dbReference>
<dbReference type="PANTHER" id="PTHR43798">
    <property type="entry name" value="MONOACYLGLYCEROL LIPASE"/>
    <property type="match status" value="1"/>
</dbReference>
<dbReference type="InParanoid" id="A0A074YZN6"/>
<dbReference type="HOGENOM" id="CLU_036837_0_0_1"/>
<dbReference type="EMBL" id="KL584750">
    <property type="protein sequence ID" value="KEQ99597.1"/>
    <property type="molecule type" value="Genomic_DNA"/>
</dbReference>
<dbReference type="InterPro" id="IPR029058">
    <property type="entry name" value="AB_hydrolase_fold"/>
</dbReference>
<dbReference type="STRING" id="1043005.A0A074YZN6"/>
<dbReference type="Gene3D" id="3.40.50.1820">
    <property type="entry name" value="alpha/beta hydrolase"/>
    <property type="match status" value="1"/>
</dbReference>
<dbReference type="InterPro" id="IPR050266">
    <property type="entry name" value="AB_hydrolase_sf"/>
</dbReference>
<dbReference type="OMA" id="LHMINTF"/>
<evidence type="ECO:0000259" key="1">
    <source>
        <dbReference type="Pfam" id="PF12697"/>
    </source>
</evidence>
<name>A0A074YZN6_AURSE</name>
<dbReference type="AlphaFoldDB" id="A0A074YZN6"/>
<evidence type="ECO:0000313" key="2">
    <source>
        <dbReference type="EMBL" id="KEQ99597.1"/>
    </source>
</evidence>
<reference evidence="2 3" key="1">
    <citation type="journal article" date="2014" name="BMC Genomics">
        <title>Genome sequencing of four Aureobasidium pullulans varieties: biotechnological potential, stress tolerance, and description of new species.</title>
        <authorList>
            <person name="Gostin Ar C."/>
            <person name="Ohm R.A."/>
            <person name="Kogej T."/>
            <person name="Sonjak S."/>
            <person name="Turk M."/>
            <person name="Zajc J."/>
            <person name="Zalar P."/>
            <person name="Grube M."/>
            <person name="Sun H."/>
            <person name="Han J."/>
            <person name="Sharma A."/>
            <person name="Chiniquy J."/>
            <person name="Ngan C.Y."/>
            <person name="Lipzen A."/>
            <person name="Barry K."/>
            <person name="Grigoriev I.V."/>
            <person name="Gunde-Cimerman N."/>
        </authorList>
    </citation>
    <scope>NUCLEOTIDE SEQUENCE [LARGE SCALE GENOMIC DNA]</scope>
    <source>
        <strain evidence="2 3">EXF-2481</strain>
    </source>
</reference>
<dbReference type="GeneID" id="25363009"/>
<organism evidence="2 3">
    <name type="scientific">Aureobasidium subglaciale (strain EXF-2481)</name>
    <name type="common">Aureobasidium pullulans var. subglaciale</name>
    <dbReference type="NCBI Taxonomy" id="1043005"/>
    <lineage>
        <taxon>Eukaryota</taxon>
        <taxon>Fungi</taxon>
        <taxon>Dikarya</taxon>
        <taxon>Ascomycota</taxon>
        <taxon>Pezizomycotina</taxon>
        <taxon>Dothideomycetes</taxon>
        <taxon>Dothideomycetidae</taxon>
        <taxon>Dothideales</taxon>
        <taxon>Saccotheciaceae</taxon>
        <taxon>Aureobasidium</taxon>
    </lineage>
</organism>
<dbReference type="SUPFAM" id="SSF53474">
    <property type="entry name" value="alpha/beta-Hydrolases"/>
    <property type="match status" value="1"/>
</dbReference>
<dbReference type="RefSeq" id="XP_013348013.1">
    <property type="nucleotide sequence ID" value="XM_013492559.1"/>
</dbReference>
<protein>
    <recommendedName>
        <fullName evidence="1">AB hydrolase-1 domain-containing protein</fullName>
    </recommendedName>
</protein>
<feature type="domain" description="AB hydrolase-1" evidence="1">
    <location>
        <begin position="57"/>
        <end position="368"/>
    </location>
</feature>